<dbReference type="GO" id="GO:0003887">
    <property type="term" value="F:DNA-directed DNA polymerase activity"/>
    <property type="evidence" value="ECO:0007669"/>
    <property type="project" value="InterPro"/>
</dbReference>
<dbReference type="RefSeq" id="WP_159459259.1">
    <property type="nucleotide sequence ID" value="NZ_BCMF01000001.1"/>
</dbReference>
<sequence>MENIESYRFSTINYSKFTKTEMNVFLALCVQLAEKKEEKITIPLADLKKLSGIETTSKPPILRAIARTYHRVTEPRIYYTSADGGESLGLLFYNYLIDPQTGSLEVSVDSGLVGILNGMESSYTEHTLWEFVQIDSVFAKKMLLYIMQWRVTEEKKELNPKELQSILGFPQSYDDKRIGERVIEPIKKDLSPLIEDFKVSNMIKNETTGYSFSFKQIPKQTHVSAEQE</sequence>
<dbReference type="GO" id="GO:0006270">
    <property type="term" value="P:DNA replication initiation"/>
    <property type="evidence" value="ECO:0007669"/>
    <property type="project" value="InterPro"/>
</dbReference>
<dbReference type="InterPro" id="IPR000525">
    <property type="entry name" value="Initiator_Rep_WH1"/>
</dbReference>
<organism evidence="3 4">
    <name type="scientific">Secundilactobacillus mixtipabuli</name>
    <dbReference type="NCBI Taxonomy" id="1435342"/>
    <lineage>
        <taxon>Bacteria</taxon>
        <taxon>Bacillati</taxon>
        <taxon>Bacillota</taxon>
        <taxon>Bacilli</taxon>
        <taxon>Lactobacillales</taxon>
        <taxon>Lactobacillaceae</taxon>
        <taxon>Secundilactobacillus</taxon>
    </lineage>
</organism>
<dbReference type="Pfam" id="PF01051">
    <property type="entry name" value="Rep3_N"/>
    <property type="match status" value="1"/>
</dbReference>
<evidence type="ECO:0000259" key="2">
    <source>
        <dbReference type="Pfam" id="PF01051"/>
    </source>
</evidence>
<dbReference type="Proteomes" id="UP000198374">
    <property type="component" value="Unassembled WGS sequence"/>
</dbReference>
<comment type="similarity">
    <text evidence="1">Belongs to the initiator RepB protein family.</text>
</comment>
<feature type="domain" description="Initiator Rep protein WH1" evidence="2">
    <location>
        <begin position="6"/>
        <end position="145"/>
    </location>
</feature>
<proteinExistence type="inferred from homology"/>
<evidence type="ECO:0000313" key="3">
    <source>
        <dbReference type="EMBL" id="GAW98317.1"/>
    </source>
</evidence>
<comment type="caution">
    <text evidence="3">The sequence shown here is derived from an EMBL/GenBank/DDBJ whole genome shotgun (WGS) entry which is preliminary data.</text>
</comment>
<keyword evidence="4" id="KW-1185">Reference proteome</keyword>
<dbReference type="EMBL" id="BCMF01000001">
    <property type="protein sequence ID" value="GAW98317.1"/>
    <property type="molecule type" value="Genomic_DNA"/>
</dbReference>
<dbReference type="SUPFAM" id="SSF46785">
    <property type="entry name" value="Winged helix' DNA-binding domain"/>
    <property type="match status" value="1"/>
</dbReference>
<reference evidence="3 4" key="1">
    <citation type="submission" date="2015-11" db="EMBL/GenBank/DDBJ databases">
        <title>Draft genome sequences of new species of the genus Lactobacillus isolated from orchardgrass silage.</title>
        <authorList>
            <person name="Tohno M."/>
            <person name="Tanizawa Y."/>
            <person name="Arita M."/>
        </authorList>
    </citation>
    <scope>NUCLEOTIDE SEQUENCE [LARGE SCALE GENOMIC DNA]</scope>
    <source>
        <strain evidence="3 4">IWT30</strain>
    </source>
</reference>
<dbReference type="AlphaFoldDB" id="A0A1Z5I9L6"/>
<dbReference type="OrthoDB" id="9765378at2"/>
<protein>
    <submittedName>
        <fullName evidence="3">Plasmid replication initiation protein</fullName>
    </submittedName>
</protein>
<name>A0A1Z5I9L6_9LACO</name>
<gene>
    <name evidence="3" type="ORF">IWT30_00261</name>
</gene>
<evidence type="ECO:0000256" key="1">
    <source>
        <dbReference type="ARBA" id="ARBA00038283"/>
    </source>
</evidence>
<dbReference type="InterPro" id="IPR036390">
    <property type="entry name" value="WH_DNA-bd_sf"/>
</dbReference>
<evidence type="ECO:0000313" key="4">
    <source>
        <dbReference type="Proteomes" id="UP000198374"/>
    </source>
</evidence>
<accession>A0A1Z5I9L6</accession>